<dbReference type="PANTHER" id="PTHR14700">
    <property type="entry name" value="PENTATRICOPEPTIDE REPEAT-CONTAINING PROTEIN 2, MITOCHONDRIAL"/>
    <property type="match status" value="1"/>
</dbReference>
<evidence type="ECO:0000256" key="1">
    <source>
        <dbReference type="ARBA" id="ARBA00004173"/>
    </source>
</evidence>
<dbReference type="InterPro" id="IPR011990">
    <property type="entry name" value="TPR-like_helical_dom_sf"/>
</dbReference>
<gene>
    <name evidence="7" type="ORF">SKAU_G00361260</name>
</gene>
<comment type="caution">
    <text evidence="7">The sequence shown here is derived from an EMBL/GenBank/DDBJ whole genome shotgun (WGS) entry which is preliminary data.</text>
</comment>
<dbReference type="Pfam" id="PF10037">
    <property type="entry name" value="MRP-S27"/>
    <property type="match status" value="1"/>
</dbReference>
<evidence type="ECO:0000256" key="3">
    <source>
        <dbReference type="ARBA" id="ARBA00014675"/>
    </source>
</evidence>
<dbReference type="Proteomes" id="UP001152622">
    <property type="component" value="Chromosome 17"/>
</dbReference>
<dbReference type="GO" id="GO:0007005">
    <property type="term" value="P:mitochondrion organization"/>
    <property type="evidence" value="ECO:0007669"/>
    <property type="project" value="TreeGrafter"/>
</dbReference>
<evidence type="ECO:0000256" key="5">
    <source>
        <dbReference type="ARBA" id="ARBA00023128"/>
    </source>
</evidence>
<sequence length="386" mass="43663">MAFRGLTGCVPILLRNVKTKGVICANVTKQSDCWTCRVGAKRHLLSEDIIRLQEFQQRKLAVSHQMYGGKEEYFQKFDQKLQKKELVLKDELKLLLHLCQTPDDVVTARSAIYRYHEENFNMAFGEFKFGPLFMRLCYELGLEEIAANAIKDKTLKGFFSDSTSFNIAMDMLFMKGYYDSALEVLISMMEQGVPLSKETFTVAFGVCYKLNTPQSYKICSALLEEAQIKGQRVPRQAYCFAVAQALKQKDPERAESIYTQIMSPDSQICQNLKVLMLAMAGAVNDILSILALALMPNSPTFVKKPEFSQEVVDALRLQTAASPLLRERVEQAVAKLQMSGQVTPLSLDRMLCLTPSGRRKPTGLSLEQRKSSRRTFRSLQSTLLIE</sequence>
<dbReference type="OrthoDB" id="6073372at2759"/>
<feature type="repeat" description="PPR" evidence="6">
    <location>
        <begin position="161"/>
        <end position="195"/>
    </location>
</feature>
<dbReference type="Gene3D" id="1.25.40.10">
    <property type="entry name" value="Tetratricopeptide repeat domain"/>
    <property type="match status" value="1"/>
</dbReference>
<organism evidence="7 8">
    <name type="scientific">Synaphobranchus kaupii</name>
    <name type="common">Kaup's arrowtooth eel</name>
    <dbReference type="NCBI Taxonomy" id="118154"/>
    <lineage>
        <taxon>Eukaryota</taxon>
        <taxon>Metazoa</taxon>
        <taxon>Chordata</taxon>
        <taxon>Craniata</taxon>
        <taxon>Vertebrata</taxon>
        <taxon>Euteleostomi</taxon>
        <taxon>Actinopterygii</taxon>
        <taxon>Neopterygii</taxon>
        <taxon>Teleostei</taxon>
        <taxon>Anguilliformes</taxon>
        <taxon>Synaphobranchidae</taxon>
        <taxon>Synaphobranchus</taxon>
    </lineage>
</organism>
<dbReference type="InterPro" id="IPR034913">
    <property type="entry name" value="mS27/PTCD2"/>
</dbReference>
<dbReference type="NCBIfam" id="TIGR00756">
    <property type="entry name" value="PPR"/>
    <property type="match status" value="1"/>
</dbReference>
<keyword evidence="5" id="KW-0496">Mitochondrion</keyword>
<comment type="subcellular location">
    <subcellularLocation>
        <location evidence="1">Mitochondrion</location>
    </subcellularLocation>
</comment>
<dbReference type="GO" id="GO:0006397">
    <property type="term" value="P:mRNA processing"/>
    <property type="evidence" value="ECO:0007669"/>
    <property type="project" value="UniProtKB-KW"/>
</dbReference>
<dbReference type="GO" id="GO:0005739">
    <property type="term" value="C:mitochondrion"/>
    <property type="evidence" value="ECO:0007669"/>
    <property type="project" value="UniProtKB-SubCell"/>
</dbReference>
<comment type="similarity">
    <text evidence="2">Belongs to the PTCD2 family.</text>
</comment>
<dbReference type="PROSITE" id="PS51375">
    <property type="entry name" value="PPR"/>
    <property type="match status" value="1"/>
</dbReference>
<evidence type="ECO:0000313" key="7">
    <source>
        <dbReference type="EMBL" id="KAJ8339340.1"/>
    </source>
</evidence>
<dbReference type="GO" id="GO:0003723">
    <property type="term" value="F:RNA binding"/>
    <property type="evidence" value="ECO:0007669"/>
    <property type="project" value="TreeGrafter"/>
</dbReference>
<protein>
    <recommendedName>
        <fullName evidence="3">Pentatricopeptide repeat-containing protein 2, mitochondrial</fullName>
    </recommendedName>
</protein>
<dbReference type="InterPro" id="IPR034629">
    <property type="entry name" value="PTCD2"/>
</dbReference>
<evidence type="ECO:0000313" key="8">
    <source>
        <dbReference type="Proteomes" id="UP001152622"/>
    </source>
</evidence>
<keyword evidence="8" id="KW-1185">Reference proteome</keyword>
<name>A0A9Q1EIE6_SYNKA</name>
<evidence type="ECO:0000256" key="2">
    <source>
        <dbReference type="ARBA" id="ARBA00008677"/>
    </source>
</evidence>
<accession>A0A9Q1EIE6</accession>
<dbReference type="AlphaFoldDB" id="A0A9Q1EIE6"/>
<dbReference type="EMBL" id="JAINUF010000017">
    <property type="protein sequence ID" value="KAJ8339340.1"/>
    <property type="molecule type" value="Genomic_DNA"/>
</dbReference>
<evidence type="ECO:0000256" key="4">
    <source>
        <dbReference type="ARBA" id="ARBA00022664"/>
    </source>
</evidence>
<keyword evidence="4" id="KW-0507">mRNA processing</keyword>
<dbReference type="InterPro" id="IPR002885">
    <property type="entry name" value="PPR_rpt"/>
</dbReference>
<reference evidence="7" key="1">
    <citation type="journal article" date="2023" name="Science">
        <title>Genome structures resolve the early diversification of teleost fishes.</title>
        <authorList>
            <person name="Parey E."/>
            <person name="Louis A."/>
            <person name="Montfort J."/>
            <person name="Bouchez O."/>
            <person name="Roques C."/>
            <person name="Iampietro C."/>
            <person name="Lluch J."/>
            <person name="Castinel A."/>
            <person name="Donnadieu C."/>
            <person name="Desvignes T."/>
            <person name="Floi Bucao C."/>
            <person name="Jouanno E."/>
            <person name="Wen M."/>
            <person name="Mejri S."/>
            <person name="Dirks R."/>
            <person name="Jansen H."/>
            <person name="Henkel C."/>
            <person name="Chen W.J."/>
            <person name="Zahm M."/>
            <person name="Cabau C."/>
            <person name="Klopp C."/>
            <person name="Thompson A.W."/>
            <person name="Robinson-Rechavi M."/>
            <person name="Braasch I."/>
            <person name="Lecointre G."/>
            <person name="Bobe J."/>
            <person name="Postlethwait J.H."/>
            <person name="Berthelot C."/>
            <person name="Roest Crollius H."/>
            <person name="Guiguen Y."/>
        </authorList>
    </citation>
    <scope>NUCLEOTIDE SEQUENCE</scope>
    <source>
        <strain evidence="7">WJC10195</strain>
    </source>
</reference>
<dbReference type="PANTHER" id="PTHR14700:SF0">
    <property type="entry name" value="PENTATRICOPEPTIDE REPEAT-CONTAINING PROTEIN 2, MITOCHONDRIAL"/>
    <property type="match status" value="1"/>
</dbReference>
<proteinExistence type="inferred from homology"/>
<dbReference type="GO" id="GO:0050684">
    <property type="term" value="P:regulation of mRNA processing"/>
    <property type="evidence" value="ECO:0007669"/>
    <property type="project" value="InterPro"/>
</dbReference>
<evidence type="ECO:0000256" key="6">
    <source>
        <dbReference type="PROSITE-ProRule" id="PRU00708"/>
    </source>
</evidence>